<feature type="transmembrane region" description="Helical" evidence="1">
    <location>
        <begin position="74"/>
        <end position="95"/>
    </location>
</feature>
<keyword evidence="1" id="KW-0472">Membrane</keyword>
<protein>
    <recommendedName>
        <fullName evidence="4">Wzy</fullName>
    </recommendedName>
</protein>
<feature type="transmembrane region" description="Helical" evidence="1">
    <location>
        <begin position="372"/>
        <end position="389"/>
    </location>
</feature>
<feature type="transmembrane region" description="Helical" evidence="1">
    <location>
        <begin position="102"/>
        <end position="123"/>
    </location>
</feature>
<accession>A0A1Q5TP06</accession>
<feature type="transmembrane region" description="Helical" evidence="1">
    <location>
        <begin position="233"/>
        <end position="255"/>
    </location>
</feature>
<keyword evidence="3" id="KW-1185">Reference proteome</keyword>
<sequence>MYIVPILFFLSFVFSIVNFSLDGMSIYFYMFIPFIDINYLKWIISLKIKKNMLIYSCTLVLITLSVSINSGSLYYFIKPTLLFFSVAYIVYLYIYRYSAFKFVYYFTTISVIFAVAQFILSYIGDSTVIEPPFIADTLWGKYAIQSRGGFDDGVLFQYRVAGLSKEPGFFSSFLICIFLVYLYDVRIKSKTLLLFFMIGIILSLSKITIAFGIIVPIVYLFDKYVIKLDKINLLVGALIYSLLCVCIVYVLYNTYDFISKTYTNPWLAETYLHRSIGYYVLTSLFEPSVISSFIWGGITEHLNEVIKEFPFLANLRFVNIKPEIVFFSSGGAYIILQYSFLFYVIFILFLRFLGVGFYSFMIFSLFSANVNYFAYENWIILGYIFMFICSSSKKVNKGILHGY</sequence>
<dbReference type="EMBL" id="MKGQ01000019">
    <property type="protein sequence ID" value="OKP01944.1"/>
    <property type="molecule type" value="Genomic_DNA"/>
</dbReference>
<proteinExistence type="predicted"/>
<feature type="transmembrane region" description="Helical" evidence="1">
    <location>
        <begin position="343"/>
        <end position="366"/>
    </location>
</feature>
<evidence type="ECO:0000313" key="2">
    <source>
        <dbReference type="EMBL" id="OKP01944.1"/>
    </source>
</evidence>
<dbReference type="STRING" id="1873482.Xedl_02639"/>
<keyword evidence="1" id="KW-0812">Transmembrane</keyword>
<dbReference type="AlphaFoldDB" id="A0A1Q5TP06"/>
<evidence type="ECO:0000256" key="1">
    <source>
        <dbReference type="SAM" id="Phobius"/>
    </source>
</evidence>
<keyword evidence="1" id="KW-1133">Transmembrane helix</keyword>
<comment type="caution">
    <text evidence="2">The sequence shown here is derived from an EMBL/GenBank/DDBJ whole genome shotgun (WGS) entry which is preliminary data.</text>
</comment>
<name>A0A1Q5TP06_9GAMM</name>
<evidence type="ECO:0008006" key="4">
    <source>
        <dbReference type="Google" id="ProtNLM"/>
    </source>
</evidence>
<gene>
    <name evidence="2" type="ORF">Xedl_02639</name>
</gene>
<feature type="transmembrane region" description="Helical" evidence="1">
    <location>
        <begin position="192"/>
        <end position="221"/>
    </location>
</feature>
<feature type="transmembrane region" description="Helical" evidence="1">
    <location>
        <begin position="168"/>
        <end position="185"/>
    </location>
</feature>
<reference evidence="2 3" key="1">
    <citation type="submission" date="2016-09" db="EMBL/GenBank/DDBJ databases">
        <title>Xenorhabdus thuongxuanensis sp. nov. and Xenorhabdus eapokensis sp. nov., isolated from Steinernema species.</title>
        <authorList>
            <person name="Kaempfer P."/>
            <person name="Tobias N.J."/>
            <person name="Phan Ke L."/>
            <person name="Bode H.B."/>
            <person name="Glaeser S.P."/>
        </authorList>
    </citation>
    <scope>NUCLEOTIDE SEQUENCE [LARGE SCALE GENOMIC DNA]</scope>
    <source>
        <strain evidence="2 3">DL20</strain>
    </source>
</reference>
<feature type="transmembrane region" description="Helical" evidence="1">
    <location>
        <begin position="52"/>
        <end position="68"/>
    </location>
</feature>
<feature type="transmembrane region" description="Helical" evidence="1">
    <location>
        <begin position="6"/>
        <end position="32"/>
    </location>
</feature>
<evidence type="ECO:0000313" key="3">
    <source>
        <dbReference type="Proteomes" id="UP000186268"/>
    </source>
</evidence>
<dbReference type="Proteomes" id="UP000186268">
    <property type="component" value="Unassembled WGS sequence"/>
</dbReference>
<organism evidence="2 3">
    <name type="scientific">Xenorhabdus eapokensis</name>
    <dbReference type="NCBI Taxonomy" id="1873482"/>
    <lineage>
        <taxon>Bacteria</taxon>
        <taxon>Pseudomonadati</taxon>
        <taxon>Pseudomonadota</taxon>
        <taxon>Gammaproteobacteria</taxon>
        <taxon>Enterobacterales</taxon>
        <taxon>Morganellaceae</taxon>
        <taxon>Xenorhabdus</taxon>
    </lineage>
</organism>